<dbReference type="SUPFAM" id="SSF52047">
    <property type="entry name" value="RNI-like"/>
    <property type="match status" value="1"/>
</dbReference>
<feature type="compositionally biased region" description="Basic and acidic residues" evidence="4">
    <location>
        <begin position="850"/>
        <end position="864"/>
    </location>
</feature>
<proteinExistence type="predicted"/>
<gene>
    <name evidence="7" type="ORF">NCGR_LOCUS7937</name>
</gene>
<feature type="compositionally biased region" description="Low complexity" evidence="4">
    <location>
        <begin position="1144"/>
        <end position="1160"/>
    </location>
</feature>
<feature type="compositionally biased region" description="Basic and acidic residues" evidence="4">
    <location>
        <begin position="1432"/>
        <end position="1455"/>
    </location>
</feature>
<feature type="region of interest" description="Disordered" evidence="4">
    <location>
        <begin position="813"/>
        <end position="864"/>
    </location>
</feature>
<comment type="caution">
    <text evidence="7">The sequence shown here is derived from an EMBL/GenBank/DDBJ whole genome shotgun (WGS) entry which is preliminary data.</text>
</comment>
<feature type="region of interest" description="Disordered" evidence="4">
    <location>
        <begin position="1861"/>
        <end position="1887"/>
    </location>
</feature>
<dbReference type="InterPro" id="IPR035441">
    <property type="entry name" value="TFIIS/LEDGF_dom_sf"/>
</dbReference>
<feature type="domain" description="TFIIS N-terminal" evidence="6">
    <location>
        <begin position="927"/>
        <end position="1012"/>
    </location>
</feature>
<dbReference type="InterPro" id="IPR003617">
    <property type="entry name" value="TFIIS/CRSP70_N_sub"/>
</dbReference>
<feature type="compositionally biased region" description="Polar residues" evidence="4">
    <location>
        <begin position="824"/>
        <end position="843"/>
    </location>
</feature>
<feature type="region of interest" description="Disordered" evidence="4">
    <location>
        <begin position="1388"/>
        <end position="1502"/>
    </location>
</feature>
<dbReference type="Pfam" id="PF08711">
    <property type="entry name" value="Med26"/>
    <property type="match status" value="1"/>
</dbReference>
<evidence type="ECO:0000256" key="1">
    <source>
        <dbReference type="ARBA" id="ARBA00004123"/>
    </source>
</evidence>
<dbReference type="InterPro" id="IPR017923">
    <property type="entry name" value="TFIIS_N"/>
</dbReference>
<dbReference type="SUPFAM" id="SSF52540">
    <property type="entry name" value="P-loop containing nucleoside triphosphate hydrolases"/>
    <property type="match status" value="1"/>
</dbReference>
<accession>A0A811MXU8</accession>
<dbReference type="PANTHER" id="PTHR46548">
    <property type="entry name" value="BAH AND TFIIS DOMAIN-CONTAINING PROTEIN-RELATED"/>
    <property type="match status" value="1"/>
</dbReference>
<feature type="region of interest" description="Disordered" evidence="4">
    <location>
        <begin position="1097"/>
        <end position="1320"/>
    </location>
</feature>
<feature type="region of interest" description="Disordered" evidence="4">
    <location>
        <begin position="1828"/>
        <end position="1849"/>
    </location>
</feature>
<dbReference type="Proteomes" id="UP000604825">
    <property type="component" value="Unassembled WGS sequence"/>
</dbReference>
<dbReference type="PROSITE" id="PS51319">
    <property type="entry name" value="TFIIS_N"/>
    <property type="match status" value="1"/>
</dbReference>
<dbReference type="GO" id="GO:0005634">
    <property type="term" value="C:nucleus"/>
    <property type="evidence" value="ECO:0007669"/>
    <property type="project" value="UniProtKB-SubCell"/>
</dbReference>
<dbReference type="SMART" id="SM00439">
    <property type="entry name" value="BAH"/>
    <property type="match status" value="1"/>
</dbReference>
<keyword evidence="2 3" id="KW-0539">Nucleus</keyword>
<dbReference type="CDD" id="cd00183">
    <property type="entry name" value="TFIIS_I"/>
    <property type="match status" value="1"/>
</dbReference>
<feature type="compositionally biased region" description="Low complexity" evidence="4">
    <location>
        <begin position="1389"/>
        <end position="1401"/>
    </location>
</feature>
<feature type="compositionally biased region" description="Basic and acidic residues" evidence="4">
    <location>
        <begin position="1662"/>
        <end position="1679"/>
    </location>
</feature>
<feature type="region of interest" description="Disordered" evidence="4">
    <location>
        <begin position="2094"/>
        <end position="2127"/>
    </location>
</feature>
<feature type="compositionally biased region" description="Basic and acidic residues" evidence="4">
    <location>
        <begin position="2162"/>
        <end position="2176"/>
    </location>
</feature>
<dbReference type="PANTHER" id="PTHR46548:SF1">
    <property type="entry name" value="BAH AND TFIIS DOMAIN-CONTAINING PROTEIN-RELATED"/>
    <property type="match status" value="1"/>
</dbReference>
<evidence type="ECO:0000313" key="7">
    <source>
        <dbReference type="EMBL" id="CAD6212129.1"/>
    </source>
</evidence>
<reference evidence="7" key="1">
    <citation type="submission" date="2020-10" db="EMBL/GenBank/DDBJ databases">
        <authorList>
            <person name="Han B."/>
            <person name="Lu T."/>
            <person name="Zhao Q."/>
            <person name="Huang X."/>
            <person name="Zhao Y."/>
        </authorList>
    </citation>
    <scope>NUCLEOTIDE SEQUENCE</scope>
</reference>
<evidence type="ECO:0000256" key="2">
    <source>
        <dbReference type="ARBA" id="ARBA00023242"/>
    </source>
</evidence>
<feature type="region of interest" description="Disordered" evidence="4">
    <location>
        <begin position="1016"/>
        <end position="1074"/>
    </location>
</feature>
<keyword evidence="8" id="KW-1185">Reference proteome</keyword>
<feature type="compositionally biased region" description="Low complexity" evidence="4">
    <location>
        <begin position="1122"/>
        <end position="1137"/>
    </location>
</feature>
<dbReference type="Pfam" id="PF01426">
    <property type="entry name" value="BAH"/>
    <property type="match status" value="1"/>
</dbReference>
<dbReference type="PROSITE" id="PS51038">
    <property type="entry name" value="BAH"/>
    <property type="match status" value="1"/>
</dbReference>
<evidence type="ECO:0000256" key="4">
    <source>
        <dbReference type="SAM" id="MobiDB-lite"/>
    </source>
</evidence>
<feature type="compositionally biased region" description="Basic and acidic residues" evidence="4">
    <location>
        <begin position="1309"/>
        <end position="1320"/>
    </location>
</feature>
<dbReference type="InterPro" id="IPR032675">
    <property type="entry name" value="LRR_dom_sf"/>
</dbReference>
<name>A0A811MXU8_9POAL</name>
<protein>
    <recommendedName>
        <fullName evidence="9">TFIIS N-terminal domain-containing protein</fullName>
    </recommendedName>
</protein>
<feature type="compositionally biased region" description="Basic and acidic residues" evidence="4">
    <location>
        <begin position="1695"/>
        <end position="1710"/>
    </location>
</feature>
<dbReference type="Gene3D" id="1.20.930.10">
    <property type="entry name" value="Conserved domain common to transcription factors TFIIS, elongin A, CRSP70"/>
    <property type="match status" value="1"/>
</dbReference>
<feature type="compositionally biased region" description="Polar residues" evidence="4">
    <location>
        <begin position="1054"/>
        <end position="1063"/>
    </location>
</feature>
<dbReference type="Gene3D" id="2.30.30.490">
    <property type="match status" value="1"/>
</dbReference>
<feature type="compositionally biased region" description="Basic and acidic residues" evidence="4">
    <location>
        <begin position="1254"/>
        <end position="1272"/>
    </location>
</feature>
<feature type="region of interest" description="Disordered" evidence="4">
    <location>
        <begin position="1577"/>
        <end position="1602"/>
    </location>
</feature>
<feature type="region of interest" description="Disordered" evidence="4">
    <location>
        <begin position="1659"/>
        <end position="1723"/>
    </location>
</feature>
<feature type="region of interest" description="Disordered" evidence="4">
    <location>
        <begin position="2158"/>
        <end position="2183"/>
    </location>
</feature>
<dbReference type="SMART" id="SM00509">
    <property type="entry name" value="TFS2N"/>
    <property type="match status" value="1"/>
</dbReference>
<feature type="compositionally biased region" description="Basic and acidic residues" evidence="4">
    <location>
        <begin position="1406"/>
        <end position="1420"/>
    </location>
</feature>
<dbReference type="GO" id="GO:0043531">
    <property type="term" value="F:ADP binding"/>
    <property type="evidence" value="ECO:0007669"/>
    <property type="project" value="InterPro"/>
</dbReference>
<feature type="compositionally biased region" description="Basic and acidic residues" evidence="4">
    <location>
        <begin position="1204"/>
        <end position="1214"/>
    </location>
</feature>
<dbReference type="Gene3D" id="3.40.50.300">
    <property type="entry name" value="P-loop containing nucleotide triphosphate hydrolases"/>
    <property type="match status" value="1"/>
</dbReference>
<feature type="compositionally biased region" description="Polar residues" evidence="4">
    <location>
        <begin position="1866"/>
        <end position="1878"/>
    </location>
</feature>
<organism evidence="7 8">
    <name type="scientific">Miscanthus lutarioriparius</name>
    <dbReference type="NCBI Taxonomy" id="422564"/>
    <lineage>
        <taxon>Eukaryota</taxon>
        <taxon>Viridiplantae</taxon>
        <taxon>Streptophyta</taxon>
        <taxon>Embryophyta</taxon>
        <taxon>Tracheophyta</taxon>
        <taxon>Spermatophyta</taxon>
        <taxon>Magnoliopsida</taxon>
        <taxon>Liliopsida</taxon>
        <taxon>Poales</taxon>
        <taxon>Poaceae</taxon>
        <taxon>PACMAD clade</taxon>
        <taxon>Panicoideae</taxon>
        <taxon>Andropogonodae</taxon>
        <taxon>Andropogoneae</taxon>
        <taxon>Saccharinae</taxon>
        <taxon>Miscanthus</taxon>
    </lineage>
</organism>
<dbReference type="InterPro" id="IPR001025">
    <property type="entry name" value="BAH_dom"/>
</dbReference>
<dbReference type="InterPro" id="IPR043151">
    <property type="entry name" value="BAH_sf"/>
</dbReference>
<dbReference type="InterPro" id="IPR027417">
    <property type="entry name" value="P-loop_NTPase"/>
</dbReference>
<evidence type="ECO:0008006" key="9">
    <source>
        <dbReference type="Google" id="ProtNLM"/>
    </source>
</evidence>
<feature type="domain" description="BAH" evidence="5">
    <location>
        <begin position="672"/>
        <end position="786"/>
    </location>
</feature>
<evidence type="ECO:0000256" key="3">
    <source>
        <dbReference type="PROSITE-ProRule" id="PRU00649"/>
    </source>
</evidence>
<dbReference type="OrthoDB" id="1917005at2759"/>
<comment type="subcellular location">
    <subcellularLocation>
        <location evidence="1 3">Nucleus</location>
    </subcellularLocation>
</comment>
<dbReference type="GO" id="GO:0003682">
    <property type="term" value="F:chromatin binding"/>
    <property type="evidence" value="ECO:0007669"/>
    <property type="project" value="InterPro"/>
</dbReference>
<evidence type="ECO:0000313" key="8">
    <source>
        <dbReference type="Proteomes" id="UP000604825"/>
    </source>
</evidence>
<dbReference type="SUPFAM" id="SSF47676">
    <property type="entry name" value="Conserved domain common to transcription factors TFIIS, elongin A, CRSP70"/>
    <property type="match status" value="1"/>
</dbReference>
<evidence type="ECO:0000259" key="6">
    <source>
        <dbReference type="PROSITE" id="PS51319"/>
    </source>
</evidence>
<sequence>MRWAISKLQLQGTAPRPLGKNDSCPLVAHEPEANELIEQINLALTSEAHRVVSVCGIAGVGKSFLVKTLFNDPQSPAWKFMMNGWVNAPHPFDIVDMCMSIYGFTSDGRIEHYPPAEGEDIVLSWWDLLELRQWLLVIDDLGSMEIWDVIKANLISRATKSCIIVITRDESVARHCATSDDAVIKDLRQKNKATKDAGTSNPDPNMMEDASFIINKCGRLPKLIVALANCLDKAPNILQEMRLNANFMYELKTNKGLDSFRDVFTTIYSSYQTCPHRLKKCIFYLSLFTQSTIIRRSRLVRRWIAESYCEGLDSNSKVEYTEKLLDNIATLGIIDKPPQTSSSVAGCMRGTACHVNSLFLDYIISQETKENIFLPLEVTVLQGQCSLNIQRAGQHLAIGSSWKGDKFVLDSLDFSRLRSLTVVREWRSFFISHRMRVLRVLDLEETNVNDNDVEKMLVHLLCLKFLSLRRCTKIQTLDIRHTYIDKVPVGISKLLQLQYIRAGTSVALMDEEPSTTRRSRYGHVSACDGVKLGVSGIKRRNIKGFLSAIEGHVHLESLSLQLHMDEDLEWLDKFTTPRNLQRLKMKVHVEKFQHWSCLKVLGQIRRLQVLCLHLKADQDVELQFCDTLDGAAWSTPNQFCELKVLEIACSSNLQVKFADRDMKLLEQLKDGREIQVGDCALFGAVDVPPFIGLIRWIEKKEEGYPKLRVSWLYRPADIKLNKGIQLNAAPNELFYSFHQDEASAVSLLHPCKVAFLRKGVELPVGISSFVCWRVYDIDNKCLWWLTDRDYINERQEEVNRLLYRTRLEMHAAVQSGGRSPKRLNGSSASQQLKASTDGTQNCGLSKGKKRGESEPGSKLDGIKSEIAKVEKGGLPNTEAVEKLVHLMQLYQTEQRVDLAGRVMLADVIAATESPDCLGRFVQSRGLPVLDSWLQEAHKGKSGDGSSKEADKPIDDLLLALLRALAKLPINLSALQSCNIGKSVNHLRSHKNLEIQKKAKCLVENWKKRVDAEMKSNDLKPLTGQSASWPGKAGFQEISNTGSKRGGSSEHSPKNPASTVSSPKVLTDKPGGSDAVAKLNHVPYVASKVQHMQPGNVAANLKDQPCKSTGGSELPTVKEEKSSNSSQSPNNSHSCSSEPSKDARSSTAVSGGASKTSGSASRGHRKATNGLVSGNLKEASVGRCVSLDRSLLPDKSSPTGSASEKGVDMPSDHGNNHRLIVRFPNPGRSPARSTSGGSLEDPSVTGGRASSPVVADRHEQTDRRVKMKTENSRPHLTSDVNAESWHSNEIKGTAGSEEGDKSPCAMLDDDNSRTPDDSVKDTHASRVVWSASSYMNEKGVCSSETKVGNSFSPMNALIEIKYSEASHSLHAEDDTAMDLLASVAGEISKSELVSPSSSPRNSSAKKLGCEGDNAGKVKVESDVSPSQDPGPADAKKVVGGKEVKSDSCLAAKEEQRQTVPSPELADSKAVGSSVKIEIHEGRANKCNSQPDLVDSKGEHDQNSNLCHSANARIVNVPNMDSSAGENRDACRHGKVEDGCTDKGGAVDSTLGSQCKVVVSSRNSRLVLAGESSLSAADKQAQGLLKSSTNHKQPLGVSGHSGAFDIRDSMAGKLDLMAAEVKKADAVSDSSILWNEEEKKENASFPSADVPKLVVAAASPANRIESKDTSSESNSHVKSEGVHSQQSEHSAKQSSKKSSDGVSGKEDGKDDLVSSDEGSSLAAHTKSNATAKLDFDLNEGIPGDDGHQSEPTISPVICSSTVHLTRLSPFASPITCGLQSAPITVAAPAKGPFVPPENLLRAKPEIGWKGSAATSAFRRAEPRKILEMPGTTREIPGSHTAGKQSRPTLGFDLNVAGDQALQEDIPESSAQTTCSESGNTKSRDGSSRSAGIEFDLNRADEVADNGQFVSNASHPVELPLSSTRSLPGIVSNAGMNISRDFDLNSGPGLDDAVTEPVPKNLPAKNTSSIQFLQVPGLRMNNVAMSNISPWLASANPCGPVAIQSFLPSRGEQLYQIEAASGAQRIIASTTDSGQFGGFPSFPPSVHLQAPAFSVGSATFANSASAVPYFQTLSPSLVGPAGSLPAQHSRQYAINLAEGSSSSGRDSSRKWESQGLDLNSGPGSIDLEGKDARAPLPVRQNLITPPHGFAEDQGRIYQMPVVGTKRKEHDGSWDTERSTYKQLSWQ</sequence>
<feature type="compositionally biased region" description="Polar residues" evidence="4">
    <location>
        <begin position="1273"/>
        <end position="1286"/>
    </location>
</feature>
<evidence type="ECO:0000259" key="5">
    <source>
        <dbReference type="PROSITE" id="PS51038"/>
    </source>
</evidence>
<dbReference type="Gene3D" id="3.80.10.10">
    <property type="entry name" value="Ribonuclease Inhibitor"/>
    <property type="match status" value="1"/>
</dbReference>
<dbReference type="EMBL" id="CAJGYO010000002">
    <property type="protein sequence ID" value="CAD6212129.1"/>
    <property type="molecule type" value="Genomic_DNA"/>
</dbReference>
<dbReference type="Pfam" id="PF00931">
    <property type="entry name" value="NB-ARC"/>
    <property type="match status" value="1"/>
</dbReference>
<dbReference type="InterPro" id="IPR002182">
    <property type="entry name" value="NB-ARC"/>
</dbReference>